<evidence type="ECO:0000313" key="2">
    <source>
        <dbReference type="EMBL" id="TCP50957.1"/>
    </source>
</evidence>
<protein>
    <submittedName>
        <fullName evidence="2">RimJ/RimL family protein N-acetyltransferase</fullName>
    </submittedName>
</protein>
<dbReference type="Proteomes" id="UP000294911">
    <property type="component" value="Unassembled WGS sequence"/>
</dbReference>
<sequence length="175" mass="19206">MAIEFPLLSERLALRPFRDDDVTAIHRVYGDPEVMRYVAYGKPTSPEETASMVADYIRHQEEYGYSTWVVLDRATGAVIGDAGLVAQEVGAEVGYTLATAYWGKGLATEATRLCVELAFGQLALPQLIACVDPLNPNSARVLRKLGFEHAGQQEAYGRPHDEYRLTAQSWAAATA</sequence>
<dbReference type="InterPro" id="IPR000182">
    <property type="entry name" value="GNAT_dom"/>
</dbReference>
<dbReference type="EMBL" id="SLXQ01000007">
    <property type="protein sequence ID" value="TCP50957.1"/>
    <property type="molecule type" value="Genomic_DNA"/>
</dbReference>
<reference evidence="2 3" key="1">
    <citation type="submission" date="2019-03" db="EMBL/GenBank/DDBJ databases">
        <title>Genomic Encyclopedia of Type Strains, Phase IV (KMG-IV): sequencing the most valuable type-strain genomes for metagenomic binning, comparative biology and taxonomic classification.</title>
        <authorList>
            <person name="Goeker M."/>
        </authorList>
    </citation>
    <scope>NUCLEOTIDE SEQUENCE [LARGE SCALE GENOMIC DNA]</scope>
    <source>
        <strain evidence="2 3">DSM 45765</strain>
    </source>
</reference>
<dbReference type="SUPFAM" id="SSF55729">
    <property type="entry name" value="Acyl-CoA N-acyltransferases (Nat)"/>
    <property type="match status" value="1"/>
</dbReference>
<dbReference type="InterPro" id="IPR051531">
    <property type="entry name" value="N-acetyltransferase"/>
</dbReference>
<proteinExistence type="predicted"/>
<dbReference type="PANTHER" id="PTHR43792:SF1">
    <property type="entry name" value="N-ACETYLTRANSFERASE DOMAIN-CONTAINING PROTEIN"/>
    <property type="match status" value="1"/>
</dbReference>
<evidence type="ECO:0000259" key="1">
    <source>
        <dbReference type="PROSITE" id="PS51186"/>
    </source>
</evidence>
<dbReference type="OrthoDB" id="3533156at2"/>
<name>A0A4R2QNC4_9PSEU</name>
<dbReference type="PANTHER" id="PTHR43792">
    <property type="entry name" value="GNAT FAMILY, PUTATIVE (AFU_ORTHOLOGUE AFUA_3G00765)-RELATED-RELATED"/>
    <property type="match status" value="1"/>
</dbReference>
<evidence type="ECO:0000313" key="3">
    <source>
        <dbReference type="Proteomes" id="UP000294911"/>
    </source>
</evidence>
<keyword evidence="3" id="KW-1185">Reference proteome</keyword>
<accession>A0A4R2QNC4</accession>
<dbReference type="InterPro" id="IPR016181">
    <property type="entry name" value="Acyl_CoA_acyltransferase"/>
</dbReference>
<feature type="domain" description="N-acetyltransferase" evidence="1">
    <location>
        <begin position="12"/>
        <end position="168"/>
    </location>
</feature>
<gene>
    <name evidence="2" type="ORF">EV191_107221</name>
</gene>
<dbReference type="AlphaFoldDB" id="A0A4R2QNC4"/>
<keyword evidence="2" id="KW-0808">Transferase</keyword>
<dbReference type="Gene3D" id="3.40.630.30">
    <property type="match status" value="1"/>
</dbReference>
<dbReference type="PROSITE" id="PS51186">
    <property type="entry name" value="GNAT"/>
    <property type="match status" value="1"/>
</dbReference>
<comment type="caution">
    <text evidence="2">The sequence shown here is derived from an EMBL/GenBank/DDBJ whole genome shotgun (WGS) entry which is preliminary data.</text>
</comment>
<dbReference type="Pfam" id="PF13302">
    <property type="entry name" value="Acetyltransf_3"/>
    <property type="match status" value="1"/>
</dbReference>
<organism evidence="2 3">
    <name type="scientific">Tamaricihabitans halophyticus</name>
    <dbReference type="NCBI Taxonomy" id="1262583"/>
    <lineage>
        <taxon>Bacteria</taxon>
        <taxon>Bacillati</taxon>
        <taxon>Actinomycetota</taxon>
        <taxon>Actinomycetes</taxon>
        <taxon>Pseudonocardiales</taxon>
        <taxon>Pseudonocardiaceae</taxon>
        <taxon>Tamaricihabitans</taxon>
    </lineage>
</organism>
<dbReference type="RefSeq" id="WP_132878186.1">
    <property type="nucleotide sequence ID" value="NZ_SLXQ01000007.1"/>
</dbReference>
<dbReference type="GO" id="GO:0016747">
    <property type="term" value="F:acyltransferase activity, transferring groups other than amino-acyl groups"/>
    <property type="evidence" value="ECO:0007669"/>
    <property type="project" value="InterPro"/>
</dbReference>